<feature type="transmembrane region" description="Helical" evidence="1">
    <location>
        <begin position="21"/>
        <end position="45"/>
    </location>
</feature>
<keyword evidence="3" id="KW-1185">Reference proteome</keyword>
<evidence type="ECO:0000313" key="2">
    <source>
        <dbReference type="EMBL" id="KAK7073007.1"/>
    </source>
</evidence>
<name>A0AAN8WXZ3_HALRR</name>
<dbReference type="Gene3D" id="3.40.50.150">
    <property type="entry name" value="Vaccinia Virus protein VP39"/>
    <property type="match status" value="1"/>
</dbReference>
<dbReference type="EMBL" id="JAXCGZ010013277">
    <property type="protein sequence ID" value="KAK7073007.1"/>
    <property type="molecule type" value="Genomic_DNA"/>
</dbReference>
<evidence type="ECO:0000313" key="3">
    <source>
        <dbReference type="Proteomes" id="UP001381693"/>
    </source>
</evidence>
<keyword evidence="1" id="KW-0472">Membrane</keyword>
<evidence type="ECO:0000256" key="1">
    <source>
        <dbReference type="SAM" id="Phobius"/>
    </source>
</evidence>
<organism evidence="2 3">
    <name type="scientific">Halocaridina rubra</name>
    <name type="common">Hawaiian red shrimp</name>
    <dbReference type="NCBI Taxonomy" id="373956"/>
    <lineage>
        <taxon>Eukaryota</taxon>
        <taxon>Metazoa</taxon>
        <taxon>Ecdysozoa</taxon>
        <taxon>Arthropoda</taxon>
        <taxon>Crustacea</taxon>
        <taxon>Multicrustacea</taxon>
        <taxon>Malacostraca</taxon>
        <taxon>Eumalacostraca</taxon>
        <taxon>Eucarida</taxon>
        <taxon>Decapoda</taxon>
        <taxon>Pleocyemata</taxon>
        <taxon>Caridea</taxon>
        <taxon>Atyoidea</taxon>
        <taxon>Atyidae</taxon>
        <taxon>Halocaridina</taxon>
    </lineage>
</organism>
<dbReference type="GO" id="GO:0005886">
    <property type="term" value="C:plasma membrane"/>
    <property type="evidence" value="ECO:0007669"/>
    <property type="project" value="TreeGrafter"/>
</dbReference>
<dbReference type="InterPro" id="IPR029063">
    <property type="entry name" value="SAM-dependent_MTases_sf"/>
</dbReference>
<proteinExistence type="predicted"/>
<reference evidence="2 3" key="1">
    <citation type="submission" date="2023-11" db="EMBL/GenBank/DDBJ databases">
        <title>Halocaridina rubra genome assembly.</title>
        <authorList>
            <person name="Smith C."/>
        </authorList>
    </citation>
    <scope>NUCLEOTIDE SEQUENCE [LARGE SCALE GENOMIC DNA]</scope>
    <source>
        <strain evidence="2">EP-1</strain>
        <tissue evidence="2">Whole</tissue>
    </source>
</reference>
<dbReference type="GO" id="GO:0005794">
    <property type="term" value="C:Golgi apparatus"/>
    <property type="evidence" value="ECO:0007669"/>
    <property type="project" value="TreeGrafter"/>
</dbReference>
<dbReference type="AlphaFoldDB" id="A0AAN8WXZ3"/>
<gene>
    <name evidence="2" type="ORF">SK128_012673</name>
</gene>
<comment type="caution">
    <text evidence="2">The sequence shown here is derived from an EMBL/GenBank/DDBJ whole genome shotgun (WGS) entry which is preliminary data.</text>
</comment>
<dbReference type="GO" id="GO:0006888">
    <property type="term" value="P:endoplasmic reticulum to Golgi vesicle-mediated transport"/>
    <property type="evidence" value="ECO:0007669"/>
    <property type="project" value="TreeGrafter"/>
</dbReference>
<protein>
    <submittedName>
        <fullName evidence="2">Uncharacterized protein</fullName>
    </submittedName>
</protein>
<dbReference type="GO" id="GO:0005789">
    <property type="term" value="C:endoplasmic reticulum membrane"/>
    <property type="evidence" value="ECO:0007669"/>
    <property type="project" value="TreeGrafter"/>
</dbReference>
<dbReference type="PANTHER" id="PTHR34009:SF2">
    <property type="entry name" value="PROTEIN STAR"/>
    <property type="match status" value="1"/>
</dbReference>
<dbReference type="SUPFAM" id="SSF53335">
    <property type="entry name" value="S-adenosyl-L-methionine-dependent methyltransferases"/>
    <property type="match status" value="1"/>
</dbReference>
<dbReference type="PANTHER" id="PTHR34009">
    <property type="entry name" value="PROTEIN STAR"/>
    <property type="match status" value="1"/>
</dbReference>
<dbReference type="GO" id="GO:0031902">
    <property type="term" value="C:late endosome membrane"/>
    <property type="evidence" value="ECO:0007669"/>
    <property type="project" value="TreeGrafter"/>
</dbReference>
<accession>A0AAN8WXZ3</accession>
<dbReference type="Proteomes" id="UP001381693">
    <property type="component" value="Unassembled WGS sequence"/>
</dbReference>
<keyword evidence="1" id="KW-1133">Transmembrane helix</keyword>
<keyword evidence="1" id="KW-0812">Transmembrane</keyword>
<dbReference type="InterPro" id="IPR053202">
    <property type="entry name" value="EGF_Rcpt_Signaling_Reg"/>
</dbReference>
<sequence length="187" mass="21734">MRPRLRWPSLRLRRWRVAKNMATCVIIFIYLVNIVLRTSVVLSYYCETDCNLKLWARPLPPEDDLIISYICHKVLDPPQTDVAQPLTTQDLDNPSWRLIGHWHLIQQVIRSVLGMFPNGVFVEVGAGDGAFLSHTAWLEKEMNWTGLLIEPRPWSYQTLRKRRKAMGARVCVSDVAFNHKVIKNLIK</sequence>
<dbReference type="GO" id="GO:0016197">
    <property type="term" value="P:endosomal transport"/>
    <property type="evidence" value="ECO:0007669"/>
    <property type="project" value="TreeGrafter"/>
</dbReference>